<proteinExistence type="predicted"/>
<keyword evidence="2" id="KW-1185">Reference proteome</keyword>
<protein>
    <submittedName>
        <fullName evidence="1">Uncharacterized protein</fullName>
    </submittedName>
</protein>
<organism evidence="1 2">
    <name type="scientific">Exidia glandulosa HHB12029</name>
    <dbReference type="NCBI Taxonomy" id="1314781"/>
    <lineage>
        <taxon>Eukaryota</taxon>
        <taxon>Fungi</taxon>
        <taxon>Dikarya</taxon>
        <taxon>Basidiomycota</taxon>
        <taxon>Agaricomycotina</taxon>
        <taxon>Agaricomycetes</taxon>
        <taxon>Auriculariales</taxon>
        <taxon>Exidiaceae</taxon>
        <taxon>Exidia</taxon>
    </lineage>
</organism>
<evidence type="ECO:0000313" key="2">
    <source>
        <dbReference type="Proteomes" id="UP000077266"/>
    </source>
</evidence>
<gene>
    <name evidence="1" type="ORF">EXIGLDRAFT_767365</name>
</gene>
<name>A0A165J1P5_EXIGL</name>
<accession>A0A165J1P5</accession>
<dbReference type="EMBL" id="KV425977">
    <property type="protein sequence ID" value="KZV94197.1"/>
    <property type="molecule type" value="Genomic_DNA"/>
</dbReference>
<reference evidence="1 2" key="1">
    <citation type="journal article" date="2016" name="Mol. Biol. Evol.">
        <title>Comparative Genomics of Early-Diverging Mushroom-Forming Fungi Provides Insights into the Origins of Lignocellulose Decay Capabilities.</title>
        <authorList>
            <person name="Nagy L.G."/>
            <person name="Riley R."/>
            <person name="Tritt A."/>
            <person name="Adam C."/>
            <person name="Daum C."/>
            <person name="Floudas D."/>
            <person name="Sun H."/>
            <person name="Yadav J.S."/>
            <person name="Pangilinan J."/>
            <person name="Larsson K.H."/>
            <person name="Matsuura K."/>
            <person name="Barry K."/>
            <person name="Labutti K."/>
            <person name="Kuo R."/>
            <person name="Ohm R.A."/>
            <person name="Bhattacharya S.S."/>
            <person name="Shirouzu T."/>
            <person name="Yoshinaga Y."/>
            <person name="Martin F.M."/>
            <person name="Grigoriev I.V."/>
            <person name="Hibbett D.S."/>
        </authorList>
    </citation>
    <scope>NUCLEOTIDE SEQUENCE [LARGE SCALE GENOMIC DNA]</scope>
    <source>
        <strain evidence="1 2">HHB12029</strain>
    </source>
</reference>
<dbReference type="InParanoid" id="A0A165J1P5"/>
<sequence length="82" mass="9236">MDPHEAPTFQDWPVAPVDDEFKYGQVVLLTLDPLASVTPFEDEGGVSFLMNSDEEYPLNFHFLLVGEGLAEESQRRLLSPQL</sequence>
<evidence type="ECO:0000313" key="1">
    <source>
        <dbReference type="EMBL" id="KZV94197.1"/>
    </source>
</evidence>
<dbReference type="Proteomes" id="UP000077266">
    <property type="component" value="Unassembled WGS sequence"/>
</dbReference>
<dbReference type="AlphaFoldDB" id="A0A165J1P5"/>